<dbReference type="InterPro" id="IPR045569">
    <property type="entry name" value="Metalloprtase-TldD/E_C"/>
</dbReference>
<reference evidence="3" key="1">
    <citation type="journal article" date="2022" name="Nat. Microbiol.">
        <title>Unique mobile elements and scalable gene flow at the prokaryote-eukaryote boundary revealed by circularized Asgard archaea genomes.</title>
        <authorList>
            <person name="Wu F."/>
            <person name="Speth D.R."/>
            <person name="Philosof A."/>
            <person name="Cremiere A."/>
            <person name="Narayanan A."/>
            <person name="Barco R.A."/>
            <person name="Connon S.A."/>
            <person name="Amend J.P."/>
            <person name="Antoshechkin I.A."/>
            <person name="Orphan V.J."/>
        </authorList>
    </citation>
    <scope>NUCLEOTIDE SEQUENCE</scope>
    <source>
        <strain evidence="3">PM71</strain>
    </source>
</reference>
<dbReference type="InterPro" id="IPR047657">
    <property type="entry name" value="PmbA"/>
</dbReference>
<protein>
    <submittedName>
        <fullName evidence="3">TldD/PmbA family protein</fullName>
    </submittedName>
</protein>
<feature type="domain" description="Metalloprotease TldD/E C-terminal" evidence="2">
    <location>
        <begin position="228"/>
        <end position="456"/>
    </location>
</feature>
<accession>A0A9Y1BKP7</accession>
<organism evidence="3">
    <name type="scientific">Candidatus Heimdallarchaeum aukensis</name>
    <dbReference type="NCBI Taxonomy" id="2876573"/>
    <lineage>
        <taxon>Archaea</taxon>
        <taxon>Promethearchaeati</taxon>
        <taxon>Candidatus Heimdallarchaeota</taxon>
        <taxon>Candidatus Heimdallarchaeia (ex Rinke et al. 2021) (nom. nud.)</taxon>
        <taxon>Candidatus Heimdallarchaeales</taxon>
        <taxon>Candidatus Heimdallarchaeaceae</taxon>
        <taxon>Candidatus Heimdallarchaeum</taxon>
    </lineage>
</organism>
<dbReference type="Pfam" id="PF19289">
    <property type="entry name" value="PmbA_TldD_3rd"/>
    <property type="match status" value="1"/>
</dbReference>
<dbReference type="InterPro" id="IPR035068">
    <property type="entry name" value="TldD/PmbA_N"/>
</dbReference>
<evidence type="ECO:0000259" key="1">
    <source>
        <dbReference type="Pfam" id="PF01523"/>
    </source>
</evidence>
<dbReference type="AlphaFoldDB" id="A0A9Y1BKP7"/>
<dbReference type="InterPro" id="IPR002510">
    <property type="entry name" value="Metalloprtase-TldD/E_N"/>
</dbReference>
<proteinExistence type="predicted"/>
<evidence type="ECO:0000313" key="3">
    <source>
        <dbReference type="EMBL" id="UJG40641.1"/>
    </source>
</evidence>
<dbReference type="GO" id="GO:0006508">
    <property type="term" value="P:proteolysis"/>
    <property type="evidence" value="ECO:0007669"/>
    <property type="project" value="InterPro"/>
</dbReference>
<evidence type="ECO:0000259" key="2">
    <source>
        <dbReference type="Pfam" id="PF19289"/>
    </source>
</evidence>
<feature type="domain" description="Metalloprotease TldD/E N-terminal" evidence="1">
    <location>
        <begin position="36"/>
        <end position="92"/>
    </location>
</feature>
<dbReference type="Gene3D" id="3.30.2290.10">
    <property type="entry name" value="PmbA/TldD superfamily"/>
    <property type="match status" value="1"/>
</dbReference>
<dbReference type="GO" id="GO:0005829">
    <property type="term" value="C:cytosol"/>
    <property type="evidence" value="ECO:0007669"/>
    <property type="project" value="TreeGrafter"/>
</dbReference>
<dbReference type="SUPFAM" id="SSF111283">
    <property type="entry name" value="Putative modulator of DNA gyrase, PmbA/TldD"/>
    <property type="match status" value="1"/>
</dbReference>
<sequence length="485" mass="53849">MVSNDLKEKIQKSLDIGLEYAKKNGAEHAEGFGVLERTFNLELEKNKPKHNLGILHGIAFRVIANNAYGFAYTSSFRSEDIQQTVKAAIQNAKTKKPDPDIVPFPESKKAEYTLKLDKKFIEMNIDESVKPFEQLLPTDLPKNLYFLAAMGNIGSGETFLKNTSGIDIYKQEAGYGLGIGFLSIHGFPIYDFHFEGAREWGKIDPQEITKTAIEKTLAVAKPKTLSLSGEYPIIIPPEGSYGLFGGLFMILTDLLKGDKASRGETVFSDKIGEKIAADNFTLIDDPLHPDMITSTNYDAEGIPTQKTTLIKNGILQTYYLDSYYANKLNMESNGKATRGGFFGGNPVKRSPSIGSYATIIEPGDSSKEEMIQETKEGFMLQNFMGIHMSDFSSGRFSVTGSGWYIKNGEIAFPVQDITISGTIPDLIQNIDLISKERKKGLNNEVPYFRVSKLSVAAKKMDFKIRIGMKILKTLMALKLVKNPFI</sequence>
<dbReference type="GO" id="GO:0008237">
    <property type="term" value="F:metallopeptidase activity"/>
    <property type="evidence" value="ECO:0007669"/>
    <property type="project" value="InterPro"/>
</dbReference>
<dbReference type="EMBL" id="CP084166">
    <property type="protein sequence ID" value="UJG40641.1"/>
    <property type="molecule type" value="Genomic_DNA"/>
</dbReference>
<dbReference type="InterPro" id="IPR036059">
    <property type="entry name" value="TldD/PmbA_sf"/>
</dbReference>
<gene>
    <name evidence="3" type="ORF">K9W45_12500</name>
</gene>
<dbReference type="Pfam" id="PF01523">
    <property type="entry name" value="PmbA_TldD_1st"/>
    <property type="match status" value="1"/>
</dbReference>
<dbReference type="PANTHER" id="PTHR43421">
    <property type="entry name" value="METALLOPROTEASE PMBA"/>
    <property type="match status" value="1"/>
</dbReference>
<name>A0A9Y1BKP7_9ARCH</name>
<dbReference type="Proteomes" id="UP001201020">
    <property type="component" value="Chromosome"/>
</dbReference>
<dbReference type="PANTHER" id="PTHR43421:SF1">
    <property type="entry name" value="METALLOPROTEASE PMBA"/>
    <property type="match status" value="1"/>
</dbReference>